<evidence type="ECO:0000256" key="10">
    <source>
        <dbReference type="ARBA" id="ARBA00023136"/>
    </source>
</evidence>
<dbReference type="GO" id="GO:0008320">
    <property type="term" value="F:protein transmembrane transporter activity"/>
    <property type="evidence" value="ECO:0007669"/>
    <property type="project" value="TreeGrafter"/>
</dbReference>
<comment type="similarity">
    <text evidence="2">Belongs to the Tim17/Tim22/Tim23 family.</text>
</comment>
<dbReference type="AlphaFoldDB" id="A0AAD1ZSI1"/>
<evidence type="ECO:0000256" key="5">
    <source>
        <dbReference type="ARBA" id="ARBA00022792"/>
    </source>
</evidence>
<reference evidence="11" key="1">
    <citation type="submission" date="2023-05" db="EMBL/GenBank/DDBJ databases">
        <authorList>
            <person name="Huff M."/>
        </authorList>
    </citation>
    <scope>NUCLEOTIDE SEQUENCE</scope>
</reference>
<dbReference type="PANTHER" id="PTHR10485">
    <property type="entry name" value="MITOCHONDRIAL IMPORT INNER MEMBRANE TRANSLOCASE SUBUNIT TIM-17"/>
    <property type="match status" value="1"/>
</dbReference>
<name>A0AAD1ZSI1_9LAMI</name>
<keyword evidence="7" id="KW-1133">Transmembrane helix</keyword>
<protein>
    <submittedName>
        <fullName evidence="11">Uncharacterized protein</fullName>
    </submittedName>
</protein>
<evidence type="ECO:0000256" key="7">
    <source>
        <dbReference type="ARBA" id="ARBA00022989"/>
    </source>
</evidence>
<organism evidence="11 12">
    <name type="scientific">Fraxinus pennsylvanica</name>
    <dbReference type="NCBI Taxonomy" id="56036"/>
    <lineage>
        <taxon>Eukaryota</taxon>
        <taxon>Viridiplantae</taxon>
        <taxon>Streptophyta</taxon>
        <taxon>Embryophyta</taxon>
        <taxon>Tracheophyta</taxon>
        <taxon>Spermatophyta</taxon>
        <taxon>Magnoliopsida</taxon>
        <taxon>eudicotyledons</taxon>
        <taxon>Gunneridae</taxon>
        <taxon>Pentapetalae</taxon>
        <taxon>asterids</taxon>
        <taxon>lamiids</taxon>
        <taxon>Lamiales</taxon>
        <taxon>Oleaceae</taxon>
        <taxon>Oleeae</taxon>
        <taxon>Fraxinus</taxon>
    </lineage>
</organism>
<dbReference type="GO" id="GO:0030150">
    <property type="term" value="P:protein import into mitochondrial matrix"/>
    <property type="evidence" value="ECO:0007669"/>
    <property type="project" value="TreeGrafter"/>
</dbReference>
<evidence type="ECO:0000256" key="1">
    <source>
        <dbReference type="ARBA" id="ARBA00004448"/>
    </source>
</evidence>
<dbReference type="PANTHER" id="PTHR10485:SF0">
    <property type="entry name" value="AT05822P-RELATED"/>
    <property type="match status" value="1"/>
</dbReference>
<sequence length="193" mass="21540">MGLIEGFRVNILEVIGKDNLYTFGQYFYPLDLADDPITFAELKRQLRDSRMVHSEPWLDSLSDDIGFLFCFGISSGSAFYMLKGMYNSPKGERLIRGSQALRMNAPRFASNCAIWGGLYSVFESSMTYVRQKDDPWNNILSAAAASGFLKMRQGLGPASRSALFFGAAVALLEGWEIMDNKATSNVQSQLDKK</sequence>
<dbReference type="Proteomes" id="UP000834106">
    <property type="component" value="Chromosome 13"/>
</dbReference>
<gene>
    <name evidence="11" type="ORF">FPE_LOCUS22451</name>
</gene>
<evidence type="ECO:0000256" key="6">
    <source>
        <dbReference type="ARBA" id="ARBA00022927"/>
    </source>
</evidence>
<evidence type="ECO:0000256" key="9">
    <source>
        <dbReference type="ARBA" id="ARBA00023128"/>
    </source>
</evidence>
<accession>A0AAD1ZSI1</accession>
<evidence type="ECO:0000256" key="3">
    <source>
        <dbReference type="ARBA" id="ARBA00022448"/>
    </source>
</evidence>
<keyword evidence="8" id="KW-0811">Translocation</keyword>
<evidence type="ECO:0000256" key="2">
    <source>
        <dbReference type="ARBA" id="ARBA00008444"/>
    </source>
</evidence>
<evidence type="ECO:0000256" key="8">
    <source>
        <dbReference type="ARBA" id="ARBA00023010"/>
    </source>
</evidence>
<evidence type="ECO:0000313" key="12">
    <source>
        <dbReference type="Proteomes" id="UP000834106"/>
    </source>
</evidence>
<proteinExistence type="inferred from homology"/>
<dbReference type="EMBL" id="OU503048">
    <property type="protein sequence ID" value="CAI9775021.1"/>
    <property type="molecule type" value="Genomic_DNA"/>
</dbReference>
<keyword evidence="3" id="KW-0813">Transport</keyword>
<evidence type="ECO:0000313" key="11">
    <source>
        <dbReference type="EMBL" id="CAI9775021.1"/>
    </source>
</evidence>
<keyword evidence="10" id="KW-0472">Membrane</keyword>
<keyword evidence="4" id="KW-0812">Transmembrane</keyword>
<evidence type="ECO:0000256" key="4">
    <source>
        <dbReference type="ARBA" id="ARBA00022692"/>
    </source>
</evidence>
<keyword evidence="9" id="KW-0496">Mitochondrion</keyword>
<comment type="subcellular location">
    <subcellularLocation>
        <location evidence="1">Mitochondrion inner membrane</location>
        <topology evidence="1">Multi-pass membrane protein</topology>
    </subcellularLocation>
</comment>
<dbReference type="GO" id="GO:0005744">
    <property type="term" value="C:TIM23 mitochondrial import inner membrane translocase complex"/>
    <property type="evidence" value="ECO:0007669"/>
    <property type="project" value="TreeGrafter"/>
</dbReference>
<keyword evidence="5" id="KW-0999">Mitochondrion inner membrane</keyword>
<dbReference type="Pfam" id="PF02466">
    <property type="entry name" value="Tim17"/>
    <property type="match status" value="1"/>
</dbReference>
<keyword evidence="6" id="KW-0653">Protein transport</keyword>
<keyword evidence="12" id="KW-1185">Reference proteome</keyword>